<name>A0A0C4YGK7_9BURK</name>
<dbReference type="EMBL" id="CP010537">
    <property type="protein sequence ID" value="AJG22073.1"/>
    <property type="molecule type" value="Genomic_DNA"/>
</dbReference>
<dbReference type="STRING" id="68895.RR42_s0480"/>
<dbReference type="Proteomes" id="UP000031843">
    <property type="component" value="Chromosome secondary"/>
</dbReference>
<accession>A0A0C4YGK7</accession>
<dbReference type="Gene3D" id="2.60.120.10">
    <property type="entry name" value="Jelly Rolls"/>
    <property type="match status" value="1"/>
</dbReference>
<gene>
    <name evidence="2" type="ORF">RR42_s0480</name>
</gene>
<dbReference type="Pfam" id="PF07883">
    <property type="entry name" value="Cupin_2"/>
    <property type="match status" value="1"/>
</dbReference>
<keyword evidence="3" id="KW-1185">Reference proteome</keyword>
<dbReference type="AlphaFoldDB" id="A0A0C4YGK7"/>
<dbReference type="InterPro" id="IPR014710">
    <property type="entry name" value="RmlC-like_jellyroll"/>
</dbReference>
<dbReference type="KEGG" id="cbw:RR42_s0480"/>
<reference evidence="2 3" key="1">
    <citation type="journal article" date="2015" name="Genome Announc.">
        <title>Complete Genome Sequence of Cupriavidus basilensis 4G11, Isolated from the Oak Ridge Field Research Center Site.</title>
        <authorList>
            <person name="Ray J."/>
            <person name="Waters R.J."/>
            <person name="Skerker J.M."/>
            <person name="Kuehl J.V."/>
            <person name="Price M.N."/>
            <person name="Huang J."/>
            <person name="Chakraborty R."/>
            <person name="Arkin A.P."/>
            <person name="Deutschbauer A."/>
        </authorList>
    </citation>
    <scope>NUCLEOTIDE SEQUENCE [LARGE SCALE GENOMIC DNA]</scope>
    <source>
        <strain evidence="2">4G11</strain>
    </source>
</reference>
<dbReference type="RefSeq" id="WP_043353345.1">
    <property type="nucleotide sequence ID" value="NZ_CP010537.1"/>
</dbReference>
<evidence type="ECO:0000313" key="2">
    <source>
        <dbReference type="EMBL" id="AJG22073.1"/>
    </source>
</evidence>
<feature type="domain" description="Cupin type-2" evidence="1">
    <location>
        <begin position="44"/>
        <end position="103"/>
    </location>
</feature>
<evidence type="ECO:0000259" key="1">
    <source>
        <dbReference type="Pfam" id="PF07883"/>
    </source>
</evidence>
<dbReference type="InterPro" id="IPR011051">
    <property type="entry name" value="RmlC_Cupin_sf"/>
</dbReference>
<organism evidence="2 3">
    <name type="scientific">Cupriavidus basilensis</name>
    <dbReference type="NCBI Taxonomy" id="68895"/>
    <lineage>
        <taxon>Bacteria</taxon>
        <taxon>Pseudomonadati</taxon>
        <taxon>Pseudomonadota</taxon>
        <taxon>Betaproteobacteria</taxon>
        <taxon>Burkholderiales</taxon>
        <taxon>Burkholderiaceae</taxon>
        <taxon>Cupriavidus</taxon>
    </lineage>
</organism>
<evidence type="ECO:0000313" key="3">
    <source>
        <dbReference type="Proteomes" id="UP000031843"/>
    </source>
</evidence>
<protein>
    <recommendedName>
        <fullName evidence="1">Cupin type-2 domain-containing protein</fullName>
    </recommendedName>
</protein>
<proteinExistence type="predicted"/>
<dbReference type="InterPro" id="IPR013096">
    <property type="entry name" value="Cupin_2"/>
</dbReference>
<sequence>MSLPHLASGQVASVLPLGERLAKTPTTAFFKESRLEVMRLVLTAGKHMPAHAVAGPITVQCLEGEVDIGVEGAHRLLRQGDLVYLESNVMHDVTAISNASLLVTLVLL</sequence>
<dbReference type="SUPFAM" id="SSF51182">
    <property type="entry name" value="RmlC-like cupins"/>
    <property type="match status" value="1"/>
</dbReference>
<dbReference type="OrthoDB" id="8265259at2"/>